<name>A0A6M5YTN8_9BACT</name>
<evidence type="ECO:0000256" key="1">
    <source>
        <dbReference type="SAM" id="SignalP"/>
    </source>
</evidence>
<reference evidence="5" key="1">
    <citation type="submission" date="2020-05" db="EMBL/GenBank/DDBJ databases">
        <title>Frigoriglobus tundricola gen. nov., sp. nov., a psychrotolerant cellulolytic planctomycete of the family Gemmataceae with two divergent copies of 16S rRNA gene.</title>
        <authorList>
            <person name="Kulichevskaya I.S."/>
            <person name="Ivanova A.A."/>
            <person name="Naumoff D.G."/>
            <person name="Beletsky A.V."/>
            <person name="Rijpstra W.I.C."/>
            <person name="Sinninghe Damste J.S."/>
            <person name="Mardanov A.V."/>
            <person name="Ravin N.V."/>
            <person name="Dedysh S.N."/>
        </authorList>
    </citation>
    <scope>NUCLEOTIDE SEQUENCE [LARGE SCALE GENOMIC DNA]</scope>
    <source>
        <strain evidence="5">PL17</strain>
    </source>
</reference>
<dbReference type="Proteomes" id="UP000503447">
    <property type="component" value="Chromosome"/>
</dbReference>
<dbReference type="EMBL" id="CP053452">
    <property type="protein sequence ID" value="QJW96786.1"/>
    <property type="molecule type" value="Genomic_DNA"/>
</dbReference>
<dbReference type="Pfam" id="PF01408">
    <property type="entry name" value="GFO_IDH_MocA"/>
    <property type="match status" value="1"/>
</dbReference>
<gene>
    <name evidence="4" type="ORF">FTUN_4345</name>
</gene>
<dbReference type="InterPro" id="IPR000683">
    <property type="entry name" value="Gfo/Idh/MocA-like_OxRdtase_N"/>
</dbReference>
<sequence length="431" mass="46991">MSTSRRAFLATSAVTVAAAPTIFAAGSDVLKVGLIGCGARGTGAAVNALQADKNVKLVAMADAFEDRLTESLENLLKKAGVADKVDVKPEARYVGFDAYKEVIARCDVVLLCTPPQFRPLHLQAAVEAGRHVFCEKPVAVDAPGVRSVLASCAAAKKKNLSVVSGLCIRYDAGFREAVKRIHGGAIGDVVTLFANDYRGGRWEKKRQPDWSDMTYHMRNWYNFTWLSGDFNVEQHVHFLDVCAWVMKDTYPTKAIGMGGRTVLSGPEYGNIYDHFSVVYEYANGARLVSNTRQHPKTKGDMSAHALGTKGRALLSERTNGLTIRAGTGDWVYEGPGNEMYQAEHDELFASIRSGKPINNGEYMAHSTLLAIMGRMAAYTGQEITWKMALESKEDLFKTVLGAKPGDAVPEYDFDTTLVHPPVSLPGVAKYL</sequence>
<feature type="signal peptide" evidence="1">
    <location>
        <begin position="1"/>
        <end position="24"/>
    </location>
</feature>
<dbReference type="InterPro" id="IPR036291">
    <property type="entry name" value="NAD(P)-bd_dom_sf"/>
</dbReference>
<dbReference type="SUPFAM" id="SSF55347">
    <property type="entry name" value="Glyceraldehyde-3-phosphate dehydrogenase-like, C-terminal domain"/>
    <property type="match status" value="1"/>
</dbReference>
<evidence type="ECO:0000313" key="5">
    <source>
        <dbReference type="Proteomes" id="UP000503447"/>
    </source>
</evidence>
<protein>
    <submittedName>
        <fullName evidence="4">Myo-inositol 2-dehydrogenase</fullName>
    </submittedName>
</protein>
<dbReference type="AlphaFoldDB" id="A0A6M5YTN8"/>
<dbReference type="PANTHER" id="PTHR43818:SF5">
    <property type="entry name" value="OXIDOREDUCTASE FAMILY PROTEIN"/>
    <property type="match status" value="1"/>
</dbReference>
<evidence type="ECO:0000259" key="2">
    <source>
        <dbReference type="Pfam" id="PF01408"/>
    </source>
</evidence>
<dbReference type="Pfam" id="PF22725">
    <property type="entry name" value="GFO_IDH_MocA_C3"/>
    <property type="match status" value="1"/>
</dbReference>
<organism evidence="4 5">
    <name type="scientific">Frigoriglobus tundricola</name>
    <dbReference type="NCBI Taxonomy" id="2774151"/>
    <lineage>
        <taxon>Bacteria</taxon>
        <taxon>Pseudomonadati</taxon>
        <taxon>Planctomycetota</taxon>
        <taxon>Planctomycetia</taxon>
        <taxon>Gemmatales</taxon>
        <taxon>Gemmataceae</taxon>
        <taxon>Frigoriglobus</taxon>
    </lineage>
</organism>
<dbReference type="PANTHER" id="PTHR43818">
    <property type="entry name" value="BCDNA.GH03377"/>
    <property type="match status" value="1"/>
</dbReference>
<dbReference type="PROSITE" id="PS51318">
    <property type="entry name" value="TAT"/>
    <property type="match status" value="1"/>
</dbReference>
<proteinExistence type="predicted"/>
<evidence type="ECO:0000259" key="3">
    <source>
        <dbReference type="Pfam" id="PF22725"/>
    </source>
</evidence>
<dbReference type="GO" id="GO:0000166">
    <property type="term" value="F:nucleotide binding"/>
    <property type="evidence" value="ECO:0007669"/>
    <property type="project" value="InterPro"/>
</dbReference>
<dbReference type="RefSeq" id="WP_171472304.1">
    <property type="nucleotide sequence ID" value="NZ_CP053452.2"/>
</dbReference>
<dbReference type="InterPro" id="IPR055170">
    <property type="entry name" value="GFO_IDH_MocA-like_dom"/>
</dbReference>
<dbReference type="Gene3D" id="3.30.360.10">
    <property type="entry name" value="Dihydrodipicolinate Reductase, domain 2"/>
    <property type="match status" value="1"/>
</dbReference>
<feature type="chain" id="PRO_5026738172" evidence="1">
    <location>
        <begin position="25"/>
        <end position="431"/>
    </location>
</feature>
<keyword evidence="1" id="KW-0732">Signal</keyword>
<dbReference type="KEGG" id="ftj:FTUN_4345"/>
<feature type="domain" description="GFO/IDH/MocA-like oxidoreductase" evidence="3">
    <location>
        <begin position="174"/>
        <end position="312"/>
    </location>
</feature>
<dbReference type="InterPro" id="IPR006311">
    <property type="entry name" value="TAT_signal"/>
</dbReference>
<evidence type="ECO:0000313" key="4">
    <source>
        <dbReference type="EMBL" id="QJW96786.1"/>
    </source>
</evidence>
<keyword evidence="5" id="KW-1185">Reference proteome</keyword>
<feature type="domain" description="Gfo/Idh/MocA-like oxidoreductase N-terminal" evidence="2">
    <location>
        <begin position="30"/>
        <end position="158"/>
    </location>
</feature>
<dbReference type="Gene3D" id="3.40.50.720">
    <property type="entry name" value="NAD(P)-binding Rossmann-like Domain"/>
    <property type="match status" value="1"/>
</dbReference>
<accession>A0A6M5YTN8</accession>
<dbReference type="SUPFAM" id="SSF51735">
    <property type="entry name" value="NAD(P)-binding Rossmann-fold domains"/>
    <property type="match status" value="1"/>
</dbReference>
<dbReference type="InterPro" id="IPR050463">
    <property type="entry name" value="Gfo/Idh/MocA_oxidrdct_glycsds"/>
</dbReference>